<proteinExistence type="predicted"/>
<name>A0A9Q1QR78_9CARY</name>
<organism evidence="1 2">
    <name type="scientific">Carnegiea gigantea</name>
    <dbReference type="NCBI Taxonomy" id="171969"/>
    <lineage>
        <taxon>Eukaryota</taxon>
        <taxon>Viridiplantae</taxon>
        <taxon>Streptophyta</taxon>
        <taxon>Embryophyta</taxon>
        <taxon>Tracheophyta</taxon>
        <taxon>Spermatophyta</taxon>
        <taxon>Magnoliopsida</taxon>
        <taxon>eudicotyledons</taxon>
        <taxon>Gunneridae</taxon>
        <taxon>Pentapetalae</taxon>
        <taxon>Caryophyllales</taxon>
        <taxon>Cactineae</taxon>
        <taxon>Cactaceae</taxon>
        <taxon>Cactoideae</taxon>
        <taxon>Echinocereeae</taxon>
        <taxon>Carnegiea</taxon>
    </lineage>
</organism>
<sequence>MAHMLIDTLSATWKTKSVQAIFVAEDAKQTLNMVLTIYTVKTAYWLQYLRILNGFWRILVYKNGPDGGIYRGLQSILKPNHFLWWANLKILGIFSTLKRRYIQEDDRCLVRIEGIETIFYALFDCAKTQYQHTLEEKPRQAMREFQQRIYDKSEANTVKAVAMGTYTMWTAQNNVTFKGENSNREVLVASFMEYVKKQELSTAR</sequence>
<dbReference type="EMBL" id="JAKOGI010000011">
    <property type="protein sequence ID" value="KAJ8451169.1"/>
    <property type="molecule type" value="Genomic_DNA"/>
</dbReference>
<accession>A0A9Q1QR78</accession>
<dbReference type="AlphaFoldDB" id="A0A9Q1QR78"/>
<reference evidence="1" key="1">
    <citation type="submission" date="2022-04" db="EMBL/GenBank/DDBJ databases">
        <title>Carnegiea gigantea Genome sequencing and assembly v2.</title>
        <authorList>
            <person name="Copetti D."/>
            <person name="Sanderson M.J."/>
            <person name="Burquez A."/>
            <person name="Wojciechowski M.F."/>
        </authorList>
    </citation>
    <scope>NUCLEOTIDE SEQUENCE</scope>
    <source>
        <strain evidence="1">SGP5-SGP5p</strain>
        <tissue evidence="1">Aerial part</tissue>
    </source>
</reference>
<evidence type="ECO:0000313" key="2">
    <source>
        <dbReference type="Proteomes" id="UP001153076"/>
    </source>
</evidence>
<gene>
    <name evidence="1" type="ORF">Cgig2_026978</name>
</gene>
<protein>
    <submittedName>
        <fullName evidence="1">Uncharacterized protein</fullName>
    </submittedName>
</protein>
<keyword evidence="2" id="KW-1185">Reference proteome</keyword>
<evidence type="ECO:0000313" key="1">
    <source>
        <dbReference type="EMBL" id="KAJ8451169.1"/>
    </source>
</evidence>
<dbReference type="Proteomes" id="UP001153076">
    <property type="component" value="Unassembled WGS sequence"/>
</dbReference>
<comment type="caution">
    <text evidence="1">The sequence shown here is derived from an EMBL/GenBank/DDBJ whole genome shotgun (WGS) entry which is preliminary data.</text>
</comment>